<dbReference type="EMBL" id="JAEHNZ010000001">
    <property type="protein sequence ID" value="MBK0395763.1"/>
    <property type="molecule type" value="Genomic_DNA"/>
</dbReference>
<accession>A0ABS1BR84</accession>
<dbReference type="InterPro" id="IPR005146">
    <property type="entry name" value="B3/B4_tRNA-bd"/>
</dbReference>
<gene>
    <name evidence="2" type="ORF">JDW22_03965</name>
</gene>
<dbReference type="RefSeq" id="WP_200521798.1">
    <property type="nucleotide sequence ID" value="NZ_JAEHNZ010000001.1"/>
</dbReference>
<dbReference type="InterPro" id="IPR020825">
    <property type="entry name" value="Phe-tRNA_synthase-like_B3/B4"/>
</dbReference>
<evidence type="ECO:0000313" key="3">
    <source>
        <dbReference type="Proteomes" id="UP000614058"/>
    </source>
</evidence>
<dbReference type="Proteomes" id="UP000614058">
    <property type="component" value="Unassembled WGS sequence"/>
</dbReference>
<comment type="caution">
    <text evidence="2">The sequence shown here is derived from an EMBL/GenBank/DDBJ whole genome shotgun (WGS) entry which is preliminary data.</text>
</comment>
<dbReference type="SMART" id="SM00873">
    <property type="entry name" value="B3_4"/>
    <property type="match status" value="1"/>
</dbReference>
<proteinExistence type="predicted"/>
<name>A0ABS1BR84_9NEIS</name>
<keyword evidence="3" id="KW-1185">Reference proteome</keyword>
<protein>
    <submittedName>
        <fullName evidence="2">B3/4 domain-containing protein</fullName>
    </submittedName>
</protein>
<evidence type="ECO:0000313" key="2">
    <source>
        <dbReference type="EMBL" id="MBK0395763.1"/>
    </source>
</evidence>
<dbReference type="PANTHER" id="PTHR39209:SF2">
    <property type="entry name" value="CYTOPLASMIC PROTEIN"/>
    <property type="match status" value="1"/>
</dbReference>
<dbReference type="PANTHER" id="PTHR39209">
    <property type="match status" value="1"/>
</dbReference>
<dbReference type="SUPFAM" id="SSF56037">
    <property type="entry name" value="PheT/TilS domain"/>
    <property type="match status" value="1"/>
</dbReference>
<organism evidence="2 3">
    <name type="scientific">Kingella bonacorsii</name>
    <dbReference type="NCBI Taxonomy" id="2796361"/>
    <lineage>
        <taxon>Bacteria</taxon>
        <taxon>Pseudomonadati</taxon>
        <taxon>Pseudomonadota</taxon>
        <taxon>Betaproteobacteria</taxon>
        <taxon>Neisseriales</taxon>
        <taxon>Neisseriaceae</taxon>
        <taxon>Kingella</taxon>
    </lineage>
</organism>
<sequence>MTQQFIADASFWQLFPQAQLAVLILDNINNQGESSPAIKQLLAEANLAAKKYLTAEQLSQNPAVAVWREAYQQFKTKKGVRSSIEALLKRIEQGKGVGSINPLVDIYNAASLTYGLPCGAEDIDTFVGSLKLHITQGGDEFYALGDEENSPTLAGELCYTDDAGAVCRCFNWRDGKRTMITATSRRAFVVLEYPNASRRADLEAALADIARHAQAELGASVVRQAVLTADNPAIDLN</sequence>
<evidence type="ECO:0000259" key="1">
    <source>
        <dbReference type="SMART" id="SM00873"/>
    </source>
</evidence>
<reference evidence="2 3" key="1">
    <citation type="journal article" date="2021" name="Pathogens">
        <title>Isolation and Characterization of Kingella bonacorsii sp. nov., A Novel Kingella Species Detected in a Stable Periodontitis Subject.</title>
        <authorList>
            <person name="Antezack A."/>
            <person name="Boxberger M."/>
            <person name="Rolland C."/>
            <person name="Monnet-Corti V."/>
            <person name="La Scola B."/>
        </authorList>
    </citation>
    <scope>NUCLEOTIDE SEQUENCE [LARGE SCALE GENOMIC DNA]</scope>
    <source>
        <strain evidence="2 3">Marseille-Q4569</strain>
    </source>
</reference>
<dbReference type="Gene3D" id="3.50.40.10">
    <property type="entry name" value="Phenylalanyl-trna Synthetase, Chain B, domain 3"/>
    <property type="match status" value="1"/>
</dbReference>
<feature type="domain" description="B3/B4 tRNA-binding" evidence="1">
    <location>
        <begin position="65"/>
        <end position="214"/>
    </location>
</feature>
<dbReference type="Pfam" id="PF03483">
    <property type="entry name" value="B3_4"/>
    <property type="match status" value="1"/>
</dbReference>